<dbReference type="EMBL" id="ABXP02000026">
    <property type="protein sequence ID" value="KKC30798.1"/>
    <property type="molecule type" value="Genomic_DNA"/>
</dbReference>
<accession>A0A0F5PQ86</accession>
<dbReference type="InterPro" id="IPR012338">
    <property type="entry name" value="Beta-lactam/transpept-like"/>
</dbReference>
<dbReference type="Gene3D" id="3.40.710.10">
    <property type="entry name" value="DD-peptidase/beta-lactamase superfamily"/>
    <property type="match status" value="1"/>
</dbReference>
<evidence type="ECO:0000313" key="2">
    <source>
        <dbReference type="Proteomes" id="UP000010146"/>
    </source>
</evidence>
<sequence length="42" mass="4684">MKDGITPGAVVLVAKDGVIVKEKAYGWRQKYDMGKELSILFQ</sequence>
<evidence type="ECO:0000313" key="1">
    <source>
        <dbReference type="EMBL" id="KKC30798.1"/>
    </source>
</evidence>
<gene>
    <name evidence="1" type="ORF">CDSM653_00222</name>
</gene>
<reference evidence="1 2" key="1">
    <citation type="submission" date="2008-07" db="EMBL/GenBank/DDBJ databases">
        <authorList>
            <person name="Gonzalez J."/>
            <person name="Sokolova T."/>
            <person name="Ferriera S."/>
            <person name="Johnson J."/>
            <person name="Kravitz S."/>
            <person name="Beeson K."/>
            <person name="Sutton G."/>
            <person name="Rogers Y.-H."/>
            <person name="Friedman R."/>
            <person name="Frazier M."/>
            <person name="Venter J.C."/>
        </authorList>
    </citation>
    <scope>NUCLEOTIDE SEQUENCE [LARGE SCALE GENOMIC DNA]</scope>
    <source>
        <strain evidence="1 2">DSM 12653</strain>
    </source>
</reference>
<reference evidence="1 2" key="2">
    <citation type="journal article" date="2015" name="BMC Genomics">
        <title>Analysis of three genomes within the thermophilic bacterial species Caldanaerobacter subterraneus with a focus on carbon monoxide dehydrogenase evolution and hydrolase diversity.</title>
        <authorList>
            <person name="Sant'Anna F.H."/>
            <person name="Lebedinsky A.V."/>
            <person name="Sokolova T.G."/>
            <person name="Robb F.T."/>
            <person name="Gonzalez J.M."/>
        </authorList>
    </citation>
    <scope>NUCLEOTIDE SEQUENCE [LARGE SCALE GENOMIC DNA]</scope>
    <source>
        <strain evidence="1 2">DSM 12653</strain>
    </source>
</reference>
<dbReference type="Proteomes" id="UP000010146">
    <property type="component" value="Unassembled WGS sequence"/>
</dbReference>
<name>A0A0F5PQ86_9THEO</name>
<dbReference type="AlphaFoldDB" id="A0A0F5PQ86"/>
<proteinExistence type="predicted"/>
<reference evidence="2" key="3">
    <citation type="submission" date="2015-02" db="EMBL/GenBank/DDBJ databases">
        <title>Genome analysis of three genomes within the thermophilic hydrogenogenic bacterial species Caldanaerobacter subterraneus.</title>
        <authorList>
            <person name="Sant'Anna F.H."/>
            <person name="Lebedinsky A."/>
            <person name="Sokolova T."/>
            <person name="Robb F.T."/>
            <person name="Gonzalez J.M."/>
        </authorList>
    </citation>
    <scope>NUCLEOTIDE SEQUENCE [LARGE SCALE GENOMIC DNA]</scope>
    <source>
        <strain evidence="2">DSM 12653</strain>
    </source>
</reference>
<organism evidence="1 2">
    <name type="scientific">Caldanaerobacter subterraneus subsp. pacificus DSM 12653</name>
    <dbReference type="NCBI Taxonomy" id="391606"/>
    <lineage>
        <taxon>Bacteria</taxon>
        <taxon>Bacillati</taxon>
        <taxon>Bacillota</taxon>
        <taxon>Clostridia</taxon>
        <taxon>Thermoanaerobacterales</taxon>
        <taxon>Thermoanaerobacteraceae</taxon>
        <taxon>Caldanaerobacter</taxon>
    </lineage>
</organism>
<comment type="caution">
    <text evidence="1">The sequence shown here is derived from an EMBL/GenBank/DDBJ whole genome shotgun (WGS) entry which is preliminary data.</text>
</comment>
<protein>
    <submittedName>
        <fullName evidence="1">Uncharacterized protein</fullName>
    </submittedName>
</protein>